<protein>
    <recommendedName>
        <fullName evidence="6">ATP synthase I subunit</fullName>
    </recommendedName>
</protein>
<evidence type="ECO:0000313" key="2">
    <source>
        <dbReference type="EMBL" id="PXV91776.1"/>
    </source>
</evidence>
<sequence length="132" mass="14759">MFKRFPAIVKELLLIIGIYGLLAEVIVIIVTQDKIFYSVGLIIGIFLAFFMCVHMHISIEDAIDFGEAGAQKHISKTYGFRTLVVIITLCILCYFNTGSIITAIIGIMGLKVAAYLQPFTHKILQKYISKGR</sequence>
<dbReference type="AlphaFoldDB" id="A0A255IIS8"/>
<evidence type="ECO:0000256" key="1">
    <source>
        <dbReference type="SAM" id="Phobius"/>
    </source>
</evidence>
<organism evidence="3 4">
    <name type="scientific">Lachnotalea glycerini</name>
    <dbReference type="NCBI Taxonomy" id="1763509"/>
    <lineage>
        <taxon>Bacteria</taxon>
        <taxon>Bacillati</taxon>
        <taxon>Bacillota</taxon>
        <taxon>Clostridia</taxon>
        <taxon>Lachnospirales</taxon>
        <taxon>Lachnospiraceae</taxon>
        <taxon>Lachnotalea</taxon>
    </lineage>
</organism>
<dbReference type="Proteomes" id="UP000216411">
    <property type="component" value="Unassembled WGS sequence"/>
</dbReference>
<reference evidence="3" key="3">
    <citation type="submission" date="2018-07" db="EMBL/GenBank/DDBJ databases">
        <authorList>
            <person name="Quirk P.G."/>
            <person name="Krulwich T.A."/>
        </authorList>
    </citation>
    <scope>NUCLEOTIDE SEQUENCE</scope>
    <source>
        <strain evidence="3">CCRI-19302</strain>
    </source>
</reference>
<name>A0A255IIS8_9FIRM</name>
<proteinExistence type="predicted"/>
<dbReference type="RefSeq" id="WP_094377391.1">
    <property type="nucleotide sequence ID" value="NZ_NOKA02000117.1"/>
</dbReference>
<evidence type="ECO:0000313" key="4">
    <source>
        <dbReference type="Proteomes" id="UP000216411"/>
    </source>
</evidence>
<evidence type="ECO:0008006" key="6">
    <source>
        <dbReference type="Google" id="ProtNLM"/>
    </source>
</evidence>
<reference evidence="2 5" key="2">
    <citation type="submission" date="2018-05" db="EMBL/GenBank/DDBJ databases">
        <title>Genomic Encyclopedia of Type Strains, Phase IV (KMG-IV): sequencing the most valuable type-strain genomes for metagenomic binning, comparative biology and taxonomic classification.</title>
        <authorList>
            <person name="Goeker M."/>
        </authorList>
    </citation>
    <scope>NUCLEOTIDE SEQUENCE [LARGE SCALE GENOMIC DNA]</scope>
    <source>
        <strain evidence="2 5">DSM 28816</strain>
    </source>
</reference>
<dbReference type="EMBL" id="NOKA02000117">
    <property type="protein sequence ID" value="RDY27150.1"/>
    <property type="molecule type" value="Genomic_DNA"/>
</dbReference>
<dbReference type="Proteomes" id="UP000247523">
    <property type="component" value="Unassembled WGS sequence"/>
</dbReference>
<comment type="caution">
    <text evidence="3">The sequence shown here is derived from an EMBL/GenBank/DDBJ whole genome shotgun (WGS) entry which is preliminary data.</text>
</comment>
<feature type="transmembrane region" description="Helical" evidence="1">
    <location>
        <begin position="36"/>
        <end position="57"/>
    </location>
</feature>
<keyword evidence="1" id="KW-1133">Transmembrane helix</keyword>
<gene>
    <name evidence="2" type="ORF">C8E03_103345</name>
    <name evidence="3" type="ORF">CG710_021005</name>
</gene>
<dbReference type="OrthoDB" id="1778891at2"/>
<keyword evidence="1" id="KW-0472">Membrane</keyword>
<evidence type="ECO:0000313" key="3">
    <source>
        <dbReference type="EMBL" id="RDY27150.1"/>
    </source>
</evidence>
<reference evidence="3 4" key="1">
    <citation type="journal article" date="2017" name="Genome Announc.">
        <title>Draft Genome Sequence of a Sporulating and Motile Strain of Lachnotalea glycerini Isolated from Water in Quebec City, Canada.</title>
        <authorList>
            <person name="Maheux A.F."/>
            <person name="Boudreau D.K."/>
            <person name="Berube E."/>
            <person name="Boissinot M."/>
            <person name="Raymond F."/>
            <person name="Brodeur S."/>
            <person name="Corbeil J."/>
            <person name="Isabel S."/>
            <person name="Omar R.F."/>
            <person name="Bergeron M.G."/>
        </authorList>
    </citation>
    <scope>NUCLEOTIDE SEQUENCE [LARGE SCALE GENOMIC DNA]</scope>
    <source>
        <strain evidence="3 4">CCRI-19302</strain>
    </source>
</reference>
<accession>A0A255IIS8</accession>
<dbReference type="EMBL" id="QICS01000003">
    <property type="protein sequence ID" value="PXV91776.1"/>
    <property type="molecule type" value="Genomic_DNA"/>
</dbReference>
<feature type="transmembrane region" description="Helical" evidence="1">
    <location>
        <begin position="78"/>
        <end position="97"/>
    </location>
</feature>
<keyword evidence="1" id="KW-0812">Transmembrane</keyword>
<evidence type="ECO:0000313" key="5">
    <source>
        <dbReference type="Proteomes" id="UP000247523"/>
    </source>
</evidence>
<keyword evidence="4" id="KW-1185">Reference proteome</keyword>
<feature type="transmembrane region" description="Helical" evidence="1">
    <location>
        <begin position="12"/>
        <end position="30"/>
    </location>
</feature>